<dbReference type="VEuPathDB" id="FungiDB:LEMA_P042790.1"/>
<dbReference type="STRING" id="985895.E4ZP09"/>
<keyword evidence="6" id="KW-0472">Membrane</keyword>
<comment type="caution">
    <text evidence="4">Lacks conserved residue(s) required for the propagation of feature annotation.</text>
</comment>
<keyword evidence="6" id="KW-0812">Transmembrane</keyword>
<dbReference type="SMART" id="SM00050">
    <property type="entry name" value="DISIN"/>
    <property type="match status" value="1"/>
</dbReference>
<dbReference type="InParanoid" id="E4ZP09"/>
<dbReference type="AlphaFoldDB" id="E4ZP09"/>
<dbReference type="EMBL" id="FP929105">
    <property type="protein sequence ID" value="CBX93378.1"/>
    <property type="molecule type" value="Genomic_DNA"/>
</dbReference>
<dbReference type="Gene3D" id="4.10.70.10">
    <property type="entry name" value="Disintegrin domain"/>
    <property type="match status" value="1"/>
</dbReference>
<feature type="domain" description="Disintegrin" evidence="7">
    <location>
        <begin position="603"/>
        <end position="692"/>
    </location>
</feature>
<accession>E4ZP09</accession>
<dbReference type="PROSITE" id="PS50214">
    <property type="entry name" value="DISINTEGRIN_2"/>
    <property type="match status" value="1"/>
</dbReference>
<proteinExistence type="predicted"/>
<dbReference type="Pfam" id="PF00200">
    <property type="entry name" value="Disintegrin"/>
    <property type="match status" value="1"/>
</dbReference>
<evidence type="ECO:0000256" key="4">
    <source>
        <dbReference type="PROSITE-ProRule" id="PRU00276"/>
    </source>
</evidence>
<evidence type="ECO:0000256" key="6">
    <source>
        <dbReference type="SAM" id="Phobius"/>
    </source>
</evidence>
<evidence type="ECO:0000313" key="9">
    <source>
        <dbReference type="EMBL" id="CBX93378.1"/>
    </source>
</evidence>
<gene>
    <name evidence="9" type="ORF">LEMA_P042790.1</name>
</gene>
<dbReference type="OrthoDB" id="5951731at2759"/>
<feature type="transmembrane region" description="Helical" evidence="6">
    <location>
        <begin position="792"/>
        <end position="813"/>
    </location>
</feature>
<comment type="function">
    <text evidence="2">Probable zinc protease.</text>
</comment>
<dbReference type="Proteomes" id="UP000002668">
    <property type="component" value="Genome"/>
</dbReference>
<feature type="region of interest" description="Disordered" evidence="5">
    <location>
        <begin position="830"/>
        <end position="909"/>
    </location>
</feature>
<evidence type="ECO:0000256" key="2">
    <source>
        <dbReference type="ARBA" id="ARBA00056552"/>
    </source>
</evidence>
<dbReference type="OMA" id="YGLQQNF"/>
<dbReference type="PANTHER" id="PTHR11905">
    <property type="entry name" value="ADAM A DISINTEGRIN AND METALLOPROTEASE DOMAIN"/>
    <property type="match status" value="1"/>
</dbReference>
<evidence type="ECO:0000256" key="5">
    <source>
        <dbReference type="SAM" id="MobiDB-lite"/>
    </source>
</evidence>
<dbReference type="PROSITE" id="PS50215">
    <property type="entry name" value="ADAM_MEPRO"/>
    <property type="match status" value="1"/>
</dbReference>
<evidence type="ECO:0000259" key="7">
    <source>
        <dbReference type="PROSITE" id="PS50214"/>
    </source>
</evidence>
<dbReference type="FunFam" id="4.10.70.10:FF:000003">
    <property type="entry name" value="Disintegrin and metalloproteinase domain-containing protein 17"/>
    <property type="match status" value="1"/>
</dbReference>
<keyword evidence="1" id="KW-1015">Disulfide bond</keyword>
<dbReference type="Pfam" id="PF13688">
    <property type="entry name" value="Reprolysin_5"/>
    <property type="match status" value="1"/>
</dbReference>
<protein>
    <recommendedName>
        <fullName evidence="3">Disintegrin and metalloproteinase domain-containing protein B</fullName>
    </recommendedName>
</protein>
<feature type="binding site" evidence="4">
    <location>
        <position position="525"/>
    </location>
    <ligand>
        <name>Zn(2+)</name>
        <dbReference type="ChEBI" id="CHEBI:29105"/>
        <note>catalytic</note>
    </ligand>
</feature>
<dbReference type="PANTHER" id="PTHR11905:SF159">
    <property type="entry name" value="ADAM METALLOPROTEASE"/>
    <property type="match status" value="1"/>
</dbReference>
<dbReference type="InterPro" id="IPR001590">
    <property type="entry name" value="Peptidase_M12B"/>
</dbReference>
<keyword evidence="10" id="KW-1185">Reference proteome</keyword>
<dbReference type="CDD" id="cd04271">
    <property type="entry name" value="ZnMc_ADAM_fungal"/>
    <property type="match status" value="1"/>
</dbReference>
<dbReference type="GO" id="GO:0046872">
    <property type="term" value="F:metal ion binding"/>
    <property type="evidence" value="ECO:0007669"/>
    <property type="project" value="UniProtKB-KW"/>
</dbReference>
<keyword evidence="4" id="KW-0479">Metal-binding</keyword>
<dbReference type="InterPro" id="IPR034028">
    <property type="entry name" value="ZnMc_ADAM_fungal"/>
</dbReference>
<evidence type="ECO:0000256" key="1">
    <source>
        <dbReference type="ARBA" id="ARBA00023157"/>
    </source>
</evidence>
<feature type="active site" evidence="4">
    <location>
        <position position="516"/>
    </location>
</feature>
<feature type="binding site" evidence="4">
    <location>
        <position position="519"/>
    </location>
    <ligand>
        <name>Zn(2+)</name>
        <dbReference type="ChEBI" id="CHEBI:29105"/>
        <note>catalytic</note>
    </ligand>
</feature>
<dbReference type="GO" id="GO:0004222">
    <property type="term" value="F:metalloendopeptidase activity"/>
    <property type="evidence" value="ECO:0007669"/>
    <property type="project" value="InterPro"/>
</dbReference>
<dbReference type="HOGENOM" id="CLU_012383_1_0_1"/>
<dbReference type="InterPro" id="IPR001762">
    <property type="entry name" value="Disintegrin_dom"/>
</dbReference>
<feature type="domain" description="Peptidase M12B" evidence="8">
    <location>
        <begin position="362"/>
        <end position="578"/>
    </location>
</feature>
<keyword evidence="6" id="KW-1133">Transmembrane helix</keyword>
<dbReference type="Gene3D" id="3.40.390.10">
    <property type="entry name" value="Collagenase (Catalytic Domain)"/>
    <property type="match status" value="1"/>
</dbReference>
<evidence type="ECO:0000313" key="10">
    <source>
        <dbReference type="Proteomes" id="UP000002668"/>
    </source>
</evidence>
<organism evidence="10">
    <name type="scientific">Leptosphaeria maculans (strain JN3 / isolate v23.1.3 / race Av1-4-5-6-7-8)</name>
    <name type="common">Blackleg fungus</name>
    <name type="synonym">Phoma lingam</name>
    <dbReference type="NCBI Taxonomy" id="985895"/>
    <lineage>
        <taxon>Eukaryota</taxon>
        <taxon>Fungi</taxon>
        <taxon>Dikarya</taxon>
        <taxon>Ascomycota</taxon>
        <taxon>Pezizomycotina</taxon>
        <taxon>Dothideomycetes</taxon>
        <taxon>Pleosporomycetidae</taxon>
        <taxon>Pleosporales</taxon>
        <taxon>Pleosporineae</taxon>
        <taxon>Leptosphaeriaceae</taxon>
        <taxon>Plenodomus</taxon>
        <taxon>Plenodomus lingam/Leptosphaeria maculans species complex</taxon>
    </lineage>
</organism>
<feature type="binding site" evidence="4">
    <location>
        <position position="515"/>
    </location>
    <ligand>
        <name>Zn(2+)</name>
        <dbReference type="ChEBI" id="CHEBI:29105"/>
        <note>catalytic</note>
    </ligand>
</feature>
<dbReference type="eggNOG" id="KOG3607">
    <property type="taxonomic scope" value="Eukaryota"/>
</dbReference>
<keyword evidence="4" id="KW-0862">Zinc</keyword>
<dbReference type="InterPro" id="IPR024079">
    <property type="entry name" value="MetalloPept_cat_dom_sf"/>
</dbReference>
<reference evidence="10" key="1">
    <citation type="journal article" date="2011" name="Nat. Commun.">
        <title>Effector diversification within compartments of the Leptosphaeria maculans genome affected by Repeat-Induced Point mutations.</title>
        <authorList>
            <person name="Rouxel T."/>
            <person name="Grandaubert J."/>
            <person name="Hane J.K."/>
            <person name="Hoede C."/>
            <person name="van de Wouw A.P."/>
            <person name="Couloux A."/>
            <person name="Dominguez V."/>
            <person name="Anthouard V."/>
            <person name="Bally P."/>
            <person name="Bourras S."/>
            <person name="Cozijnsen A.J."/>
            <person name="Ciuffetti L.M."/>
            <person name="Degrave A."/>
            <person name="Dilmaghani A."/>
            <person name="Duret L."/>
            <person name="Fudal I."/>
            <person name="Goodwin S.B."/>
            <person name="Gout L."/>
            <person name="Glaser N."/>
            <person name="Linglin J."/>
            <person name="Kema G.H.J."/>
            <person name="Lapalu N."/>
            <person name="Lawrence C.B."/>
            <person name="May K."/>
            <person name="Meyer M."/>
            <person name="Ollivier B."/>
            <person name="Poulain J."/>
            <person name="Schoch C.L."/>
            <person name="Simon A."/>
            <person name="Spatafora J.W."/>
            <person name="Stachowiak A."/>
            <person name="Turgeon B.G."/>
            <person name="Tyler B.M."/>
            <person name="Vincent D."/>
            <person name="Weissenbach J."/>
            <person name="Amselem J."/>
            <person name="Quesneville H."/>
            <person name="Oliver R.P."/>
            <person name="Wincker P."/>
            <person name="Balesdent M.-H."/>
            <person name="Howlett B.J."/>
        </authorList>
    </citation>
    <scope>NUCLEOTIDE SEQUENCE [LARGE SCALE GENOMIC DNA]</scope>
    <source>
        <strain evidence="10">JN3 / isolate v23.1.3 / race Av1-4-5-6-7-8</strain>
    </source>
</reference>
<name>E4ZP09_LEPMJ</name>
<dbReference type="SUPFAM" id="SSF55486">
    <property type="entry name" value="Metalloproteases ('zincins'), catalytic domain"/>
    <property type="match status" value="1"/>
</dbReference>
<evidence type="ECO:0000256" key="3">
    <source>
        <dbReference type="ARBA" id="ARBA00074021"/>
    </source>
</evidence>
<dbReference type="SUPFAM" id="SSF57552">
    <property type="entry name" value="Blood coagulation inhibitor (disintegrin)"/>
    <property type="match status" value="1"/>
</dbReference>
<evidence type="ECO:0000259" key="8">
    <source>
        <dbReference type="PROSITE" id="PS50215"/>
    </source>
</evidence>
<sequence length="909" mass="97863">MTTTFTHRFVDEPIFTVSTSHSTPSEQTKAMVVGARMVSVALRPGPQLRLNIRLPTAKGQWRAGGLSTLFGWQGIPIISLWLGSAQQRTASAIMRIVKSVAASLTVALAATLAAASSSRRDPLSHIALAKNADILTPTHHVTALSSFDLAFDVSGQRIRLTLEPNHDIFVNGGSITHLNRDGSIARQEPIDRLQHKIYKGTAWIKRANRWDNVGWARISIQRDGLEPLFEGHFTIHHDHHHVKLSSSYRATRLPEDPDVEWREDEYMVVFRDSDTLRPDEHSELRKRETAPGCLADELNFNTHEDHPVYAGMRARSEESIGFTPISNLFGKRQLDTQPGGNGAGVNLVSSIGSTRGCPTTRRVALVGVAADCNYVQSFNGDRNQTQTNIIAVMNQASELFESTFNISLGVANLIITEPDCPTQPQQATPWNQGCSDQISIQDRLNQFSTWRGQQKDQFSHWTLLSTCNTGSAVGLAWLGQACTSGSQGNTGNSAETVAGANVVVRTNNEWQVIAHETGHTYGAVHDCTSDQCANSNLVNAQQCCPLSSSRCDANEGFIMNPSTANGITRFSACSIGNICSALGRNSVKSNCLTNNRDVTTVTGQRCGNGIVEGDEQCDCGGEQQCGNNPCCDPTTCRFRNNAVCDDSNEDCCRNCQFAASTTVCRPSRGDCDPQETCTGNTPYCPEDKTADDGTDCGNGLRCASGQCTSRDQQCKTIMGSYTQGNDTYACDNSNCMLSCASPEFGRGVCYGLQQNFLDGTTCSGGGTCENGQCRGGSVGGEIKSWIDEHLNLVIGLAAGLGGLLVLCILGCCWRSYRRRSKLRKYAATAASLPPPFPPSSHRGRGHRGRPGGSAGSPLIHGAGGFSMQQTPQHAPGYGAPPGSWTPNGNVGAGVPQPPPMYHRGSVRYA</sequence>
<dbReference type="InterPro" id="IPR036436">
    <property type="entry name" value="Disintegrin_dom_sf"/>
</dbReference>
<dbReference type="GO" id="GO:0006508">
    <property type="term" value="P:proteolysis"/>
    <property type="evidence" value="ECO:0007669"/>
    <property type="project" value="InterPro"/>
</dbReference>